<accession>A0A392PFQ4</accession>
<keyword evidence="2" id="KW-1185">Reference proteome</keyword>
<name>A0A392PFQ4_9FABA</name>
<proteinExistence type="predicted"/>
<dbReference type="Proteomes" id="UP000265520">
    <property type="component" value="Unassembled WGS sequence"/>
</dbReference>
<comment type="caution">
    <text evidence="1">The sequence shown here is derived from an EMBL/GenBank/DDBJ whole genome shotgun (WGS) entry which is preliminary data.</text>
</comment>
<sequence>MHIHACHARAGASLAAPRAAYRSRAPTRIPELRLAPPVLRRAL</sequence>
<protein>
    <submittedName>
        <fullName evidence="1">Uncharacterized protein</fullName>
    </submittedName>
</protein>
<gene>
    <name evidence="1" type="ORF">A2U01_0031403</name>
</gene>
<evidence type="ECO:0000313" key="2">
    <source>
        <dbReference type="Proteomes" id="UP000265520"/>
    </source>
</evidence>
<dbReference type="AlphaFoldDB" id="A0A392PFQ4"/>
<evidence type="ECO:0000313" key="1">
    <source>
        <dbReference type="EMBL" id="MCI10310.1"/>
    </source>
</evidence>
<organism evidence="1 2">
    <name type="scientific">Trifolium medium</name>
    <dbReference type="NCBI Taxonomy" id="97028"/>
    <lineage>
        <taxon>Eukaryota</taxon>
        <taxon>Viridiplantae</taxon>
        <taxon>Streptophyta</taxon>
        <taxon>Embryophyta</taxon>
        <taxon>Tracheophyta</taxon>
        <taxon>Spermatophyta</taxon>
        <taxon>Magnoliopsida</taxon>
        <taxon>eudicotyledons</taxon>
        <taxon>Gunneridae</taxon>
        <taxon>Pentapetalae</taxon>
        <taxon>rosids</taxon>
        <taxon>fabids</taxon>
        <taxon>Fabales</taxon>
        <taxon>Fabaceae</taxon>
        <taxon>Papilionoideae</taxon>
        <taxon>50 kb inversion clade</taxon>
        <taxon>NPAAA clade</taxon>
        <taxon>Hologalegina</taxon>
        <taxon>IRL clade</taxon>
        <taxon>Trifolieae</taxon>
        <taxon>Trifolium</taxon>
    </lineage>
</organism>
<reference evidence="1 2" key="1">
    <citation type="journal article" date="2018" name="Front. Plant Sci.">
        <title>Red Clover (Trifolium pratense) and Zigzag Clover (T. medium) - A Picture of Genomic Similarities and Differences.</title>
        <authorList>
            <person name="Dluhosova J."/>
            <person name="Istvanek J."/>
            <person name="Nedelnik J."/>
            <person name="Repkova J."/>
        </authorList>
    </citation>
    <scope>NUCLEOTIDE SEQUENCE [LARGE SCALE GENOMIC DNA]</scope>
    <source>
        <strain evidence="2">cv. 10/8</strain>
        <tissue evidence="1">Leaf</tissue>
    </source>
</reference>
<feature type="non-terminal residue" evidence="1">
    <location>
        <position position="43"/>
    </location>
</feature>
<dbReference type="EMBL" id="LXQA010075728">
    <property type="protein sequence ID" value="MCI10310.1"/>
    <property type="molecule type" value="Genomic_DNA"/>
</dbReference>